<name>A0A956NCA1_UNCEI</name>
<dbReference type="PROSITE" id="PS50889">
    <property type="entry name" value="S4"/>
    <property type="match status" value="1"/>
</dbReference>
<keyword evidence="1" id="KW-0694">RNA-binding</keyword>
<gene>
    <name evidence="3" type="ORF">KDA27_00995</name>
</gene>
<feature type="domain" description="RNA-binding S4" evidence="2">
    <location>
        <begin position="1"/>
        <end position="61"/>
    </location>
</feature>
<proteinExistence type="predicted"/>
<dbReference type="SUPFAM" id="SSF55174">
    <property type="entry name" value="Alpha-L RNA-binding motif"/>
    <property type="match status" value="1"/>
</dbReference>
<dbReference type="CDD" id="cd00165">
    <property type="entry name" value="S4"/>
    <property type="match status" value="1"/>
</dbReference>
<dbReference type="Gene3D" id="3.10.290.10">
    <property type="entry name" value="RNA-binding S4 domain"/>
    <property type="match status" value="1"/>
</dbReference>
<evidence type="ECO:0000313" key="4">
    <source>
        <dbReference type="Proteomes" id="UP000739538"/>
    </source>
</evidence>
<dbReference type="EMBL" id="JAGQHS010000002">
    <property type="protein sequence ID" value="MCA9754349.1"/>
    <property type="molecule type" value="Genomic_DNA"/>
</dbReference>
<reference evidence="3" key="1">
    <citation type="submission" date="2020-04" db="EMBL/GenBank/DDBJ databases">
        <authorList>
            <person name="Zhang T."/>
        </authorList>
    </citation>
    <scope>NUCLEOTIDE SEQUENCE</scope>
    <source>
        <strain evidence="3">HKST-UBA02</strain>
    </source>
</reference>
<dbReference type="SMART" id="SM00363">
    <property type="entry name" value="S4"/>
    <property type="match status" value="1"/>
</dbReference>
<dbReference type="Proteomes" id="UP000739538">
    <property type="component" value="Unassembled WGS sequence"/>
</dbReference>
<dbReference type="InterPro" id="IPR002942">
    <property type="entry name" value="S4_RNA-bd"/>
</dbReference>
<dbReference type="AlphaFoldDB" id="A0A956NCA1"/>
<reference evidence="3" key="2">
    <citation type="journal article" date="2021" name="Microbiome">
        <title>Successional dynamics and alternative stable states in a saline activated sludge microbial community over 9 years.</title>
        <authorList>
            <person name="Wang Y."/>
            <person name="Ye J."/>
            <person name="Ju F."/>
            <person name="Liu L."/>
            <person name="Boyd J.A."/>
            <person name="Deng Y."/>
            <person name="Parks D.H."/>
            <person name="Jiang X."/>
            <person name="Yin X."/>
            <person name="Woodcroft B.J."/>
            <person name="Tyson G.W."/>
            <person name="Hugenholtz P."/>
            <person name="Polz M.F."/>
            <person name="Zhang T."/>
        </authorList>
    </citation>
    <scope>NUCLEOTIDE SEQUENCE</scope>
    <source>
        <strain evidence="3">HKST-UBA02</strain>
    </source>
</reference>
<evidence type="ECO:0000256" key="1">
    <source>
        <dbReference type="PROSITE-ProRule" id="PRU00182"/>
    </source>
</evidence>
<accession>A0A956NCA1</accession>
<comment type="caution">
    <text evidence="3">The sequence shown here is derived from an EMBL/GenBank/DDBJ whole genome shotgun (WGS) entry which is preliminary data.</text>
</comment>
<organism evidence="3 4">
    <name type="scientific">Eiseniibacteriota bacterium</name>
    <dbReference type="NCBI Taxonomy" id="2212470"/>
    <lineage>
        <taxon>Bacteria</taxon>
        <taxon>Candidatus Eiseniibacteriota</taxon>
    </lineage>
</organism>
<protein>
    <submittedName>
        <fullName evidence="3">RNA-binding S4 domain-containing protein</fullName>
    </submittedName>
</protein>
<evidence type="ECO:0000259" key="2">
    <source>
        <dbReference type="SMART" id="SM00363"/>
    </source>
</evidence>
<dbReference type="Pfam" id="PF01479">
    <property type="entry name" value="S4"/>
    <property type="match status" value="1"/>
</dbReference>
<dbReference type="GO" id="GO:0003723">
    <property type="term" value="F:RNA binding"/>
    <property type="evidence" value="ECO:0007669"/>
    <property type="project" value="UniProtKB-KW"/>
</dbReference>
<evidence type="ECO:0000313" key="3">
    <source>
        <dbReference type="EMBL" id="MCA9754349.1"/>
    </source>
</evidence>
<sequence>MRLDLVLHRLCLFKTRSQAGKACDGSRVRVNGEIARSSRAVRVGDRVAYRDPGDRFEREVEILALPEKQVSKVQSRDMYRVLSEREIERPWEG</sequence>
<dbReference type="InterPro" id="IPR036986">
    <property type="entry name" value="S4_RNA-bd_sf"/>
</dbReference>